<dbReference type="Proteomes" id="UP000531594">
    <property type="component" value="Unassembled WGS sequence"/>
</dbReference>
<dbReference type="RefSeq" id="WP_184528110.1">
    <property type="nucleotide sequence ID" value="NZ_JACHGK010000013.1"/>
</dbReference>
<dbReference type="InterPro" id="IPR009057">
    <property type="entry name" value="Homeodomain-like_sf"/>
</dbReference>
<sequence length="70" mass="8127">MLPPIKISDGQRQITQPESSPVEQAELDWILSVLDQTNMNISKACKKLNMSRSTVYRKLKKYNYEIKSIK</sequence>
<keyword evidence="4" id="KW-1185">Reference proteome</keyword>
<proteinExistence type="predicted"/>
<dbReference type="EMBL" id="JACHGK010000013">
    <property type="protein sequence ID" value="MBB6446796.1"/>
    <property type="molecule type" value="Genomic_DNA"/>
</dbReference>
<dbReference type="AlphaFoldDB" id="A0A7X0HWC2"/>
<dbReference type="Gene3D" id="1.10.10.60">
    <property type="entry name" value="Homeodomain-like"/>
    <property type="match status" value="1"/>
</dbReference>
<evidence type="ECO:0000313" key="4">
    <source>
        <dbReference type="Proteomes" id="UP000531594"/>
    </source>
</evidence>
<name>A0A7X0HWC2_9BACI</name>
<evidence type="ECO:0000256" key="1">
    <source>
        <dbReference type="SAM" id="MobiDB-lite"/>
    </source>
</evidence>
<dbReference type="PRINTS" id="PR01590">
    <property type="entry name" value="HTHFIS"/>
</dbReference>
<organism evidence="3 4">
    <name type="scientific">Bacillus benzoevorans</name>
    <dbReference type="NCBI Taxonomy" id="1456"/>
    <lineage>
        <taxon>Bacteria</taxon>
        <taxon>Bacillati</taxon>
        <taxon>Bacillota</taxon>
        <taxon>Bacilli</taxon>
        <taxon>Bacillales</taxon>
        <taxon>Bacillaceae</taxon>
        <taxon>Bacillus</taxon>
    </lineage>
</organism>
<feature type="domain" description="DNA binding HTH" evidence="2">
    <location>
        <begin position="22"/>
        <end position="62"/>
    </location>
</feature>
<dbReference type="GO" id="GO:0043565">
    <property type="term" value="F:sequence-specific DNA binding"/>
    <property type="evidence" value="ECO:0007669"/>
    <property type="project" value="InterPro"/>
</dbReference>
<accession>A0A7X0HWC2</accession>
<dbReference type="SUPFAM" id="SSF46689">
    <property type="entry name" value="Homeodomain-like"/>
    <property type="match status" value="1"/>
</dbReference>
<comment type="caution">
    <text evidence="3">The sequence shown here is derived from an EMBL/GenBank/DDBJ whole genome shotgun (WGS) entry which is preliminary data.</text>
</comment>
<gene>
    <name evidence="3" type="ORF">HNR53_003460</name>
</gene>
<dbReference type="InterPro" id="IPR002197">
    <property type="entry name" value="HTH_Fis"/>
</dbReference>
<evidence type="ECO:0000313" key="3">
    <source>
        <dbReference type="EMBL" id="MBB6446796.1"/>
    </source>
</evidence>
<dbReference type="Pfam" id="PF02954">
    <property type="entry name" value="HTH_8"/>
    <property type="match status" value="1"/>
</dbReference>
<protein>
    <submittedName>
        <fullName evidence="3">Transcriptional regulator of acetoin/glycerol metabolism</fullName>
    </submittedName>
</protein>
<evidence type="ECO:0000259" key="2">
    <source>
        <dbReference type="Pfam" id="PF02954"/>
    </source>
</evidence>
<reference evidence="3 4" key="1">
    <citation type="submission" date="2020-08" db="EMBL/GenBank/DDBJ databases">
        <title>Genomic Encyclopedia of Type Strains, Phase IV (KMG-IV): sequencing the most valuable type-strain genomes for metagenomic binning, comparative biology and taxonomic classification.</title>
        <authorList>
            <person name="Goeker M."/>
        </authorList>
    </citation>
    <scope>NUCLEOTIDE SEQUENCE [LARGE SCALE GENOMIC DNA]</scope>
    <source>
        <strain evidence="3 4">DSM 5391</strain>
    </source>
</reference>
<feature type="compositionally biased region" description="Polar residues" evidence="1">
    <location>
        <begin position="10"/>
        <end position="20"/>
    </location>
</feature>
<feature type="region of interest" description="Disordered" evidence="1">
    <location>
        <begin position="1"/>
        <end position="20"/>
    </location>
</feature>